<protein>
    <submittedName>
        <fullName evidence="1">Uncharacterized protein</fullName>
    </submittedName>
</protein>
<dbReference type="Proteomes" id="UP000663193">
    <property type="component" value="Chromosome 10"/>
</dbReference>
<sequence>MSHGPSAVNMADGCTKQILDTKDLRCPSTQLPGYAGAPRSHQFGSQSLDLAYHADY</sequence>
<proteinExistence type="predicted"/>
<gene>
    <name evidence="1" type="ORF">JI435_068040</name>
</gene>
<evidence type="ECO:0000313" key="2">
    <source>
        <dbReference type="Proteomes" id="UP000663193"/>
    </source>
</evidence>
<reference evidence="2" key="1">
    <citation type="journal article" date="2021" name="BMC Genomics">
        <title>Chromosome-level genome assembly and manually-curated proteome of model necrotroph Parastagonospora nodorum Sn15 reveals a genome-wide trove of candidate effector homologs, and redundancy of virulence-related functions within an accessory chromosome.</title>
        <authorList>
            <person name="Bertazzoni S."/>
            <person name="Jones D.A.B."/>
            <person name="Phan H.T."/>
            <person name="Tan K.-C."/>
            <person name="Hane J.K."/>
        </authorList>
    </citation>
    <scope>NUCLEOTIDE SEQUENCE [LARGE SCALE GENOMIC DNA]</scope>
    <source>
        <strain evidence="2">SN15 / ATCC MYA-4574 / FGSC 10173)</strain>
    </source>
</reference>
<keyword evidence="2" id="KW-1185">Reference proteome</keyword>
<dbReference type="AlphaFoldDB" id="A0A7U2I1I3"/>
<organism evidence="1 2">
    <name type="scientific">Phaeosphaeria nodorum (strain SN15 / ATCC MYA-4574 / FGSC 10173)</name>
    <name type="common">Glume blotch fungus</name>
    <name type="synonym">Parastagonospora nodorum</name>
    <dbReference type="NCBI Taxonomy" id="321614"/>
    <lineage>
        <taxon>Eukaryota</taxon>
        <taxon>Fungi</taxon>
        <taxon>Dikarya</taxon>
        <taxon>Ascomycota</taxon>
        <taxon>Pezizomycotina</taxon>
        <taxon>Dothideomycetes</taxon>
        <taxon>Pleosporomycetidae</taxon>
        <taxon>Pleosporales</taxon>
        <taxon>Pleosporineae</taxon>
        <taxon>Phaeosphaeriaceae</taxon>
        <taxon>Parastagonospora</taxon>
    </lineage>
</organism>
<dbReference type="EMBL" id="CP069032">
    <property type="protein sequence ID" value="QRC99870.1"/>
    <property type="molecule type" value="Genomic_DNA"/>
</dbReference>
<evidence type="ECO:0000313" key="1">
    <source>
        <dbReference type="EMBL" id="QRC99870.1"/>
    </source>
</evidence>
<accession>A0A7U2I1I3</accession>
<name>A0A7U2I1I3_PHANO</name>
<dbReference type="RefSeq" id="XP_001797166.1">
    <property type="nucleotide sequence ID" value="XM_001797114.1"/>
</dbReference>
<dbReference type="KEGG" id="pno:SNOG_06804"/>
<dbReference type="VEuPathDB" id="FungiDB:JI435_068040"/>